<feature type="compositionally biased region" description="Basic and acidic residues" evidence="1">
    <location>
        <begin position="619"/>
        <end position="631"/>
    </location>
</feature>
<feature type="region of interest" description="Disordered" evidence="1">
    <location>
        <begin position="619"/>
        <end position="641"/>
    </location>
</feature>
<dbReference type="AlphaFoldDB" id="A0A9W8MHL0"/>
<feature type="compositionally biased region" description="Polar residues" evidence="1">
    <location>
        <begin position="331"/>
        <end position="343"/>
    </location>
</feature>
<evidence type="ECO:0000256" key="1">
    <source>
        <dbReference type="SAM" id="MobiDB-lite"/>
    </source>
</evidence>
<feature type="region of interest" description="Disordered" evidence="1">
    <location>
        <begin position="711"/>
        <end position="735"/>
    </location>
</feature>
<feature type="region of interest" description="Disordered" evidence="1">
    <location>
        <begin position="661"/>
        <end position="698"/>
    </location>
</feature>
<gene>
    <name evidence="2" type="ORF">H1R20_g8306</name>
</gene>
<sequence length="747" mass="80665">MPITSATSSPPDSGFTPRKEFIRDQAQPNTFAILALSSSNFLRLYSFSQTVIDGLQRLFNKQGIDIACREDAPQNLYELSIDHKPWANPKSVFTEKLLLDIFTLVYQSGYTFLSCIDYGREPDDKIAMAFSKPSTPLPSPNTSSRAGTPLPPTGSPLLNGSHPSIPEQGKARSRMPFALSFSSTTVMRVISPPLHLTPAILQAVRGSWPRGVVSEKKVGDNCFEFKLKGYKWFQQDNFAPDSLQHILSLLSSLDAHSFTLLTSLSLTNRSRVKDLWIFTGPAAPGSDILHEEASLLVHSRDQSIELRRPAGDGNAMPAESSRSGQHRRLATETSLPTAQPMTSHHSRSATEDMSQRHQQNNSPATPPHQPHLLRKPAPRAQVPVSVAHESESEGEEEDSGYTHGRANLPSMISSNSPNMTGIGAIGHDKPYPFGSFNGDSQHGGAPFVPQDYPHHTPNETKILPPSSHSPPSVPHRNTLTPPLLSPGTFRDSALSSQSDVSQDIPIKWTGAGREDGAMLSKSVNSSVGTPKFPGGWQATPIDEIEENEAAIFPPPEPKVRTPIYETMSRVESPEIVQPNVSLRKSEAVVFGMISATSPPPMPSSPLSASPRSPVILQEDRVPSRKSDKSPRNDSSGQGGQGWVLVNVEGTATSRLPIAEAHLGSSSKSTPAGEAANGAINQLTPSMSNSPTPPEQPSNAAKAIVIVDALESKHKKSKSASATKETGEGSGVRRFFSLNRKNSVRELV</sequence>
<evidence type="ECO:0000313" key="3">
    <source>
        <dbReference type="Proteomes" id="UP001140091"/>
    </source>
</evidence>
<protein>
    <submittedName>
        <fullName evidence="2">Uncharacterized protein</fullName>
    </submittedName>
</protein>
<keyword evidence="3" id="KW-1185">Reference proteome</keyword>
<organism evidence="2 3">
    <name type="scientific">Candolleomyces eurysporus</name>
    <dbReference type="NCBI Taxonomy" id="2828524"/>
    <lineage>
        <taxon>Eukaryota</taxon>
        <taxon>Fungi</taxon>
        <taxon>Dikarya</taxon>
        <taxon>Basidiomycota</taxon>
        <taxon>Agaricomycotina</taxon>
        <taxon>Agaricomycetes</taxon>
        <taxon>Agaricomycetidae</taxon>
        <taxon>Agaricales</taxon>
        <taxon>Agaricineae</taxon>
        <taxon>Psathyrellaceae</taxon>
        <taxon>Candolleomyces</taxon>
    </lineage>
</organism>
<accession>A0A9W8MHL0</accession>
<feature type="compositionally biased region" description="Polar residues" evidence="1">
    <location>
        <begin position="410"/>
        <end position="419"/>
    </location>
</feature>
<feature type="region of interest" description="Disordered" evidence="1">
    <location>
        <begin position="129"/>
        <end position="169"/>
    </location>
</feature>
<feature type="region of interest" description="Disordered" evidence="1">
    <location>
        <begin position="435"/>
        <end position="477"/>
    </location>
</feature>
<comment type="caution">
    <text evidence="2">The sequence shown here is derived from an EMBL/GenBank/DDBJ whole genome shotgun (WGS) entry which is preliminary data.</text>
</comment>
<feature type="non-terminal residue" evidence="2">
    <location>
        <position position="747"/>
    </location>
</feature>
<dbReference type="PANTHER" id="PTHR38696">
    <property type="entry name" value="MEDIATOR OF RNA POLYMERASE II TRANSCRIPTION SUBUNIT 13"/>
    <property type="match status" value="1"/>
</dbReference>
<dbReference type="Proteomes" id="UP001140091">
    <property type="component" value="Unassembled WGS sequence"/>
</dbReference>
<dbReference type="OrthoDB" id="3358646at2759"/>
<feature type="compositionally biased region" description="Polar residues" evidence="1">
    <location>
        <begin position="678"/>
        <end position="689"/>
    </location>
</feature>
<reference evidence="2" key="1">
    <citation type="submission" date="2022-06" db="EMBL/GenBank/DDBJ databases">
        <title>Genome Sequence of Candolleomyces eurysporus.</title>
        <authorList>
            <person name="Buettner E."/>
        </authorList>
    </citation>
    <scope>NUCLEOTIDE SEQUENCE</scope>
    <source>
        <strain evidence="2">VTCC 930004</strain>
    </source>
</reference>
<name>A0A9W8MHL0_9AGAR</name>
<dbReference type="PANTHER" id="PTHR38696:SF1">
    <property type="entry name" value="MEDIATOR OF RNA POLYMERASE II TRANSCRIPTION SUBUNIT 13"/>
    <property type="match status" value="1"/>
</dbReference>
<feature type="region of interest" description="Disordered" evidence="1">
    <location>
        <begin position="306"/>
        <end position="420"/>
    </location>
</feature>
<proteinExistence type="predicted"/>
<dbReference type="EMBL" id="JANBPK010000919">
    <property type="protein sequence ID" value="KAJ2928809.1"/>
    <property type="molecule type" value="Genomic_DNA"/>
</dbReference>
<evidence type="ECO:0000313" key="2">
    <source>
        <dbReference type="EMBL" id="KAJ2928809.1"/>
    </source>
</evidence>